<evidence type="ECO:0000256" key="2">
    <source>
        <dbReference type="ARBA" id="ARBA00006374"/>
    </source>
</evidence>
<dbReference type="PANTHER" id="PTHR13026:SF0">
    <property type="entry name" value="RIBOSOMAL RNA PROCESSING 1B"/>
    <property type="match status" value="1"/>
</dbReference>
<sequence length="596" mass="63575">MAALAAWLAGVGGAGAGASEMRRVWKGLFYMMWHADRAKTQGQLAESLGALVSELPAKQSQSYFEAFLVTMRREWHGIDKLRLDKYYSLVRACVRHALRACRADGWSAEARERYLPVLHDCINANRRTGTAATTLSVGLPMHVADVYLAELCGACATQCGKAKPNKPLPAEALLELLEPFFAAVGGGLADTRVVGRVAEAVFCGMLNLGKEALAVAAGGTDAADATVGAALVAPPESVRAVKAAIFKRAGSEDTGRRCAELLYNLHSMYEAWERNELGAGAGGQGGEEDGMGTEAASDEDGEDGEGADESEDEEDDDYVDLDEANAGVGGAEVEASEEEEEEEAQRVARAVEEEEEEDDEVTVTPRHGDRSMNAKGRKLERRRARMAERQAAKQEFVAVPFGDDGEADVATAAEEETRPKKAARLSRRAAKAAARAETGSAKKAKKATKAAGAAMVTPPPAAQDKGKARSETPKSGGGEANGVGEGVRTPKSALKKTGSYMDPSPKKKRVKFELARNEVNEFPMVRGERSVCEPNMVQAMHVQMERMSKMQRKQQQGRSGGLGVRRGGVAKRGSKANGGGNKKKGRGGRARASDFF</sequence>
<evidence type="ECO:0000256" key="6">
    <source>
        <dbReference type="SAM" id="SignalP"/>
    </source>
</evidence>
<proteinExistence type="inferred from homology"/>
<accession>A0A7R9Y371</accession>
<feature type="compositionally biased region" description="Acidic residues" evidence="5">
    <location>
        <begin position="334"/>
        <end position="343"/>
    </location>
</feature>
<name>A0A7R9Y371_9VIRI</name>
<evidence type="ECO:0000256" key="4">
    <source>
        <dbReference type="ARBA" id="ARBA00023242"/>
    </source>
</evidence>
<feature type="signal peptide" evidence="6">
    <location>
        <begin position="1"/>
        <end position="16"/>
    </location>
</feature>
<dbReference type="AlphaFoldDB" id="A0A7R9Y371"/>
<keyword evidence="3" id="KW-0698">rRNA processing</keyword>
<feature type="compositionally biased region" description="Low complexity" evidence="5">
    <location>
        <begin position="431"/>
        <end position="441"/>
    </location>
</feature>
<feature type="region of interest" description="Disordered" evidence="5">
    <location>
        <begin position="408"/>
        <end position="512"/>
    </location>
</feature>
<feature type="compositionally biased region" description="Basic residues" evidence="5">
    <location>
        <begin position="420"/>
        <end position="430"/>
    </location>
</feature>
<feature type="compositionally biased region" description="Acidic residues" evidence="5">
    <location>
        <begin position="286"/>
        <end position="323"/>
    </location>
</feature>
<comment type="subcellular location">
    <subcellularLocation>
        <location evidence="1">Nucleus</location>
    </subcellularLocation>
</comment>
<gene>
    <name evidence="7" type="ORF">PCOL08062_LOCUS6926</name>
</gene>
<feature type="region of interest" description="Disordered" evidence="5">
    <location>
        <begin position="546"/>
        <end position="596"/>
    </location>
</feature>
<dbReference type="PANTHER" id="PTHR13026">
    <property type="entry name" value="NNP-1 PROTEIN NOVEL NUCLEAR PROTEIN 1 NOP52"/>
    <property type="match status" value="1"/>
</dbReference>
<feature type="region of interest" description="Disordered" evidence="5">
    <location>
        <begin position="278"/>
        <end position="388"/>
    </location>
</feature>
<comment type="similarity">
    <text evidence="2">Belongs to the RRP1 family.</text>
</comment>
<evidence type="ECO:0000313" key="7">
    <source>
        <dbReference type="EMBL" id="CAD8241071.1"/>
    </source>
</evidence>
<dbReference type="GO" id="GO:0006364">
    <property type="term" value="P:rRNA processing"/>
    <property type="evidence" value="ECO:0007669"/>
    <property type="project" value="UniProtKB-KW"/>
</dbReference>
<dbReference type="Pfam" id="PF05997">
    <property type="entry name" value="Nop52"/>
    <property type="match status" value="1"/>
</dbReference>
<evidence type="ECO:0000256" key="5">
    <source>
        <dbReference type="SAM" id="MobiDB-lite"/>
    </source>
</evidence>
<keyword evidence="4" id="KW-0539">Nucleus</keyword>
<feature type="chain" id="PRO_5031285867" evidence="6">
    <location>
        <begin position="17"/>
        <end position="596"/>
    </location>
</feature>
<evidence type="ECO:0000256" key="1">
    <source>
        <dbReference type="ARBA" id="ARBA00004123"/>
    </source>
</evidence>
<evidence type="ECO:0000256" key="3">
    <source>
        <dbReference type="ARBA" id="ARBA00022552"/>
    </source>
</evidence>
<protein>
    <submittedName>
        <fullName evidence="7">Uncharacterized protein</fullName>
    </submittedName>
</protein>
<keyword evidence="6" id="KW-0732">Signal</keyword>
<reference evidence="7" key="1">
    <citation type="submission" date="2021-01" db="EMBL/GenBank/DDBJ databases">
        <authorList>
            <person name="Corre E."/>
            <person name="Pelletier E."/>
            <person name="Niang G."/>
            <person name="Scheremetjew M."/>
            <person name="Finn R."/>
            <person name="Kale V."/>
            <person name="Holt S."/>
            <person name="Cochrane G."/>
            <person name="Meng A."/>
            <person name="Brown T."/>
            <person name="Cohen L."/>
        </authorList>
    </citation>
    <scope>NUCLEOTIDE SEQUENCE</scope>
    <source>
        <strain evidence="7">CCMP1413</strain>
    </source>
</reference>
<dbReference type="GO" id="GO:0030688">
    <property type="term" value="C:preribosome, small subunit precursor"/>
    <property type="evidence" value="ECO:0007669"/>
    <property type="project" value="InterPro"/>
</dbReference>
<feature type="compositionally biased region" description="Gly residues" evidence="5">
    <location>
        <begin position="475"/>
        <end position="485"/>
    </location>
</feature>
<dbReference type="EMBL" id="HBDZ01009059">
    <property type="protein sequence ID" value="CAD8241071.1"/>
    <property type="molecule type" value="Transcribed_RNA"/>
</dbReference>
<dbReference type="GO" id="GO:0005634">
    <property type="term" value="C:nucleus"/>
    <property type="evidence" value="ECO:0007669"/>
    <property type="project" value="UniProtKB-SubCell"/>
</dbReference>
<feature type="compositionally biased region" description="Acidic residues" evidence="5">
    <location>
        <begin position="352"/>
        <end position="361"/>
    </location>
</feature>
<organism evidence="7">
    <name type="scientific">Prasinoderma coloniale</name>
    <dbReference type="NCBI Taxonomy" id="156133"/>
    <lineage>
        <taxon>Eukaryota</taxon>
        <taxon>Viridiplantae</taxon>
        <taxon>Prasinodermophyta</taxon>
        <taxon>Prasinodermophyceae</taxon>
        <taxon>Prasinodermales</taxon>
        <taxon>Prasinodermaceae</taxon>
        <taxon>Prasinoderma</taxon>
    </lineage>
</organism>
<dbReference type="InterPro" id="IPR010301">
    <property type="entry name" value="RRP1"/>
</dbReference>
<feature type="compositionally biased region" description="Basic residues" evidence="5">
    <location>
        <begin position="375"/>
        <end position="384"/>
    </location>
</feature>